<dbReference type="GO" id="GO:0033728">
    <property type="term" value="F:3,8-divinyl protochlorophyllide a 8-vinyl-reductase (NADPH) activity"/>
    <property type="evidence" value="ECO:0007669"/>
    <property type="project" value="UniProtKB-EC"/>
</dbReference>
<dbReference type="Gene3D" id="3.40.50.720">
    <property type="entry name" value="NAD(P)-binding Rossmann-like Domain"/>
    <property type="match status" value="1"/>
</dbReference>
<dbReference type="PANTHER" id="PTHR47378">
    <property type="entry name" value="DIVINYL CHLOROPHYLLIDE A 8-VINYL-REDUCTASE, CHLOROPLASTIC"/>
    <property type="match status" value="1"/>
</dbReference>
<name>A0A0L1JNQ4_9RHOB</name>
<evidence type="ECO:0000313" key="10">
    <source>
        <dbReference type="EMBL" id="KNG93395.1"/>
    </source>
</evidence>
<dbReference type="EMBL" id="AQQZ01000005">
    <property type="protein sequence ID" value="KNG93395.1"/>
    <property type="molecule type" value="Genomic_DNA"/>
</dbReference>
<dbReference type="InterPro" id="IPR044201">
    <property type="entry name" value="DVR-like"/>
</dbReference>
<dbReference type="SUPFAM" id="SSF51735">
    <property type="entry name" value="NAD(P)-binding Rossmann-fold domains"/>
    <property type="match status" value="1"/>
</dbReference>
<dbReference type="Pfam" id="PF13460">
    <property type="entry name" value="NAD_binding_10"/>
    <property type="match status" value="1"/>
</dbReference>
<evidence type="ECO:0000256" key="6">
    <source>
        <dbReference type="ARBA" id="ARBA00024059"/>
    </source>
</evidence>
<proteinExistence type="predicted"/>
<evidence type="ECO:0000313" key="11">
    <source>
        <dbReference type="Proteomes" id="UP000036938"/>
    </source>
</evidence>
<evidence type="ECO:0000256" key="2">
    <source>
        <dbReference type="ARBA" id="ARBA00022857"/>
    </source>
</evidence>
<evidence type="ECO:0000256" key="8">
    <source>
        <dbReference type="ARBA" id="ARBA00049498"/>
    </source>
</evidence>
<comment type="catalytic activity">
    <reaction evidence="8">
        <text>protochlorophyllide a + NADP(+) = 3,8-divinyl protochlorophyllide a + NADPH + H(+)</text>
        <dbReference type="Rhea" id="RHEA:48884"/>
        <dbReference type="ChEBI" id="CHEBI:15378"/>
        <dbReference type="ChEBI" id="CHEBI:57783"/>
        <dbReference type="ChEBI" id="CHEBI:58349"/>
        <dbReference type="ChEBI" id="CHEBI:58632"/>
        <dbReference type="ChEBI" id="CHEBI:83350"/>
        <dbReference type="EC" id="1.3.1.75"/>
    </reaction>
</comment>
<evidence type="ECO:0000256" key="3">
    <source>
        <dbReference type="ARBA" id="ARBA00022946"/>
    </source>
</evidence>
<keyword evidence="11" id="KW-1185">Reference proteome</keyword>
<organism evidence="10 11">
    <name type="scientific">Pseudaestuariivita atlantica</name>
    <dbReference type="NCBI Taxonomy" id="1317121"/>
    <lineage>
        <taxon>Bacteria</taxon>
        <taxon>Pseudomonadati</taxon>
        <taxon>Pseudomonadota</taxon>
        <taxon>Alphaproteobacteria</taxon>
        <taxon>Rhodobacterales</taxon>
        <taxon>Paracoccaceae</taxon>
        <taxon>Pseudaestuariivita</taxon>
    </lineage>
</organism>
<comment type="pathway">
    <text evidence="1">Porphyrin-containing compound metabolism; chlorophyll biosynthesis.</text>
</comment>
<dbReference type="GO" id="GO:0015995">
    <property type="term" value="P:chlorophyll biosynthetic process"/>
    <property type="evidence" value="ECO:0007669"/>
    <property type="project" value="UniProtKB-UniPathway"/>
</dbReference>
<dbReference type="UniPathway" id="UPA00668"/>
<gene>
    <name evidence="10" type="ORF">ATO11_13265</name>
</gene>
<keyword evidence="2" id="KW-0521">NADP</keyword>
<dbReference type="STRING" id="1317121.ATO11_13265"/>
<dbReference type="PANTHER" id="PTHR47378:SF1">
    <property type="entry name" value="DIVINYL CHLOROPHYLLIDE A 8-VINYL-REDUCTASE, CHLOROPLASTIC"/>
    <property type="match status" value="1"/>
</dbReference>
<dbReference type="CDD" id="cd05243">
    <property type="entry name" value="SDR_a5"/>
    <property type="match status" value="1"/>
</dbReference>
<evidence type="ECO:0000256" key="1">
    <source>
        <dbReference type="ARBA" id="ARBA00005173"/>
    </source>
</evidence>
<evidence type="ECO:0000259" key="9">
    <source>
        <dbReference type="Pfam" id="PF13460"/>
    </source>
</evidence>
<reference evidence="10 11" key="1">
    <citation type="journal article" date="2015" name="Int. J. Syst. Evol. Microbiol.">
        <title>Aestuariivita atlantica sp. nov., isolated from deep sea sediment of the Atlantic Ocean.</title>
        <authorList>
            <person name="Li G."/>
            <person name="Lai Q."/>
            <person name="Du Y."/>
            <person name="Liu X."/>
            <person name="Sun F."/>
            <person name="Shao Z."/>
        </authorList>
    </citation>
    <scope>NUCLEOTIDE SEQUENCE [LARGE SCALE GENOMIC DNA]</scope>
    <source>
        <strain evidence="10 11">22II-S11-z3</strain>
    </source>
</reference>
<dbReference type="OrthoDB" id="7419852at2"/>
<dbReference type="InterPro" id="IPR016040">
    <property type="entry name" value="NAD(P)-bd_dom"/>
</dbReference>
<dbReference type="AlphaFoldDB" id="A0A0L1JNQ4"/>
<feature type="domain" description="NAD(P)-binding" evidence="9">
    <location>
        <begin position="7"/>
        <end position="194"/>
    </location>
</feature>
<evidence type="ECO:0000256" key="4">
    <source>
        <dbReference type="ARBA" id="ARBA00023002"/>
    </source>
</evidence>
<comment type="caution">
    <text evidence="10">The sequence shown here is derived from an EMBL/GenBank/DDBJ whole genome shotgun (WGS) entry which is preliminary data.</text>
</comment>
<dbReference type="Proteomes" id="UP000036938">
    <property type="component" value="Unassembled WGS sequence"/>
</dbReference>
<sequence length="317" mass="33280">MRVLLFGATGTIGKATVRALIAPGHEVLCVCRPGSGADLPDRAERVEADVTSAASVKAAFEAVGKVDAVMSCLASRTGSPKDAWAIDHAAHVVILKKAVAAGVPRFVQLSALCVQKPALAFQHAKLAFEDQLKSSPLDWTIVRPTAFFKSLSGQWDRVRAGKPFLLFGDGTLTACKPISDRDLAAFMVACLDDPAARNAVMPVGGSGPAITPHAQARLLCAAAGVPVKTRKVPVAMMHLIVGGLTLAGKISPRLAEKAELARIGRYYATESMLVWDGEAGRYDAEATPETGSDTLAGHYAQMARGEVGDERGAHAVF</sequence>
<dbReference type="RefSeq" id="WP_050531365.1">
    <property type="nucleotide sequence ID" value="NZ_AQQZ01000005.1"/>
</dbReference>
<dbReference type="EC" id="1.3.1.75" evidence="6"/>
<evidence type="ECO:0000256" key="7">
    <source>
        <dbReference type="ARBA" id="ARBA00024089"/>
    </source>
</evidence>
<keyword evidence="4" id="KW-0560">Oxidoreductase</keyword>
<protein>
    <recommendedName>
        <fullName evidence="7">Divinyl chlorophyllide a 8-vinyl-reductase, chloroplastic</fullName>
        <ecNumber evidence="6">1.3.1.75</ecNumber>
    </recommendedName>
</protein>
<keyword evidence="5" id="KW-0149">Chlorophyll biosynthesis</keyword>
<evidence type="ECO:0000256" key="5">
    <source>
        <dbReference type="ARBA" id="ARBA00023171"/>
    </source>
</evidence>
<keyword evidence="3" id="KW-0809">Transit peptide</keyword>
<accession>A0A0L1JNQ4</accession>
<dbReference type="InterPro" id="IPR036291">
    <property type="entry name" value="NAD(P)-bd_dom_sf"/>
</dbReference>
<dbReference type="PATRIC" id="fig|1317121.7.peg.3365"/>